<reference evidence="1" key="1">
    <citation type="submission" date="2014-11" db="EMBL/GenBank/DDBJ databases">
        <authorList>
            <person name="Amaro Gonzalez C."/>
        </authorList>
    </citation>
    <scope>NUCLEOTIDE SEQUENCE</scope>
</reference>
<name>A0A0E9VWG7_ANGAN</name>
<proteinExistence type="predicted"/>
<dbReference type="AlphaFoldDB" id="A0A0E9VWG7"/>
<protein>
    <submittedName>
        <fullName evidence="1">Uncharacterized protein</fullName>
    </submittedName>
</protein>
<accession>A0A0E9VWG7</accession>
<reference evidence="1" key="2">
    <citation type="journal article" date="2015" name="Fish Shellfish Immunol.">
        <title>Early steps in the European eel (Anguilla anguilla)-Vibrio vulnificus interaction in the gills: Role of the RtxA13 toxin.</title>
        <authorList>
            <person name="Callol A."/>
            <person name="Pajuelo D."/>
            <person name="Ebbesson L."/>
            <person name="Teles M."/>
            <person name="MacKenzie S."/>
            <person name="Amaro C."/>
        </authorList>
    </citation>
    <scope>NUCLEOTIDE SEQUENCE</scope>
</reference>
<evidence type="ECO:0000313" key="1">
    <source>
        <dbReference type="EMBL" id="JAH82401.1"/>
    </source>
</evidence>
<dbReference type="EMBL" id="GBXM01026176">
    <property type="protein sequence ID" value="JAH82401.1"/>
    <property type="molecule type" value="Transcribed_RNA"/>
</dbReference>
<organism evidence="1">
    <name type="scientific">Anguilla anguilla</name>
    <name type="common">European freshwater eel</name>
    <name type="synonym">Muraena anguilla</name>
    <dbReference type="NCBI Taxonomy" id="7936"/>
    <lineage>
        <taxon>Eukaryota</taxon>
        <taxon>Metazoa</taxon>
        <taxon>Chordata</taxon>
        <taxon>Craniata</taxon>
        <taxon>Vertebrata</taxon>
        <taxon>Euteleostomi</taxon>
        <taxon>Actinopterygii</taxon>
        <taxon>Neopterygii</taxon>
        <taxon>Teleostei</taxon>
        <taxon>Anguilliformes</taxon>
        <taxon>Anguillidae</taxon>
        <taxon>Anguilla</taxon>
    </lineage>
</organism>
<sequence length="30" mass="3608">MNVTILILWFCHFAIQCSVMNYFSYNVVNH</sequence>